<evidence type="ECO:0000259" key="4">
    <source>
        <dbReference type="Pfam" id="PF13462"/>
    </source>
</evidence>
<organism evidence="5 6">
    <name type="scientific">Kingella pumchi</name>
    <dbReference type="NCBI Taxonomy" id="2779506"/>
    <lineage>
        <taxon>Bacteria</taxon>
        <taxon>Pseudomonadati</taxon>
        <taxon>Pseudomonadota</taxon>
        <taxon>Betaproteobacteria</taxon>
        <taxon>Neisseriales</taxon>
        <taxon>Neisseriaceae</taxon>
        <taxon>Kingella</taxon>
    </lineage>
</organism>
<dbReference type="PANTHER" id="PTHR35891:SF3">
    <property type="entry name" value="THIOL:DISULFIDE INTERCHANGE PROTEIN DSBL"/>
    <property type="match status" value="1"/>
</dbReference>
<evidence type="ECO:0000256" key="1">
    <source>
        <dbReference type="ARBA" id="ARBA00022729"/>
    </source>
</evidence>
<keyword evidence="1 3" id="KW-0732">Signal</keyword>
<evidence type="ECO:0000313" key="5">
    <source>
        <dbReference type="EMBL" id="MCG6504904.1"/>
    </source>
</evidence>
<dbReference type="PANTHER" id="PTHR35891">
    <property type="entry name" value="THIOL:DISULFIDE INTERCHANGE PROTEIN DSBA"/>
    <property type="match status" value="1"/>
</dbReference>
<dbReference type="CDD" id="cd03019">
    <property type="entry name" value="DsbA_DsbA"/>
    <property type="match status" value="1"/>
</dbReference>
<dbReference type="InterPro" id="IPR012336">
    <property type="entry name" value="Thioredoxin-like_fold"/>
</dbReference>
<proteinExistence type="predicted"/>
<dbReference type="Gene3D" id="3.40.30.10">
    <property type="entry name" value="Glutaredoxin"/>
    <property type="match status" value="1"/>
</dbReference>
<feature type="region of interest" description="Disordered" evidence="2">
    <location>
        <begin position="205"/>
        <end position="228"/>
    </location>
</feature>
<name>A0ABS9NQ31_9NEIS</name>
<feature type="domain" description="Thioredoxin-like fold" evidence="4">
    <location>
        <begin position="44"/>
        <end position="177"/>
    </location>
</feature>
<dbReference type="EMBL" id="JAKOOW010000037">
    <property type="protein sequence ID" value="MCG6504904.1"/>
    <property type="molecule type" value="Genomic_DNA"/>
</dbReference>
<evidence type="ECO:0000256" key="2">
    <source>
        <dbReference type="SAM" id="MobiDB-lite"/>
    </source>
</evidence>
<comment type="caution">
    <text evidence="5">The sequence shown here is derived from an EMBL/GenBank/DDBJ whole genome shotgun (WGS) entry which is preliminary data.</text>
</comment>
<gene>
    <name evidence="5" type="ORF">MB824_10400</name>
</gene>
<evidence type="ECO:0000256" key="3">
    <source>
        <dbReference type="SAM" id="SignalP"/>
    </source>
</evidence>
<dbReference type="SUPFAM" id="SSF52833">
    <property type="entry name" value="Thioredoxin-like"/>
    <property type="match status" value="1"/>
</dbReference>
<dbReference type="InterPro" id="IPR023205">
    <property type="entry name" value="DsbA/DsbL"/>
</dbReference>
<dbReference type="RefSeq" id="WP_238748460.1">
    <property type="nucleotide sequence ID" value="NZ_JAKOOW010000037.1"/>
</dbReference>
<dbReference type="Proteomes" id="UP001298424">
    <property type="component" value="Unassembled WGS sequence"/>
</dbReference>
<accession>A0ABS9NQ31</accession>
<sequence>MKFKTTLFTGLLALAFGSAHALTEGTDYEVVKQPVEALHQDKIEVVEFFSYDCIHCKNLDPILLKHVRSLPSDTYFRTEQVVWSPRHAGLARLAVAVNQSGLKQQANPAIFSAVFDKHIELWNPTTAVEWIGRQRFGKRLLAAYQDSGNAAKAKQMAELTTKYNIEGTPTVIIGGKYKMLFSHGLTQQSMQTMDELIAKVRKERNMPEPAAKGAYKSKGLSLSKEAAR</sequence>
<dbReference type="Pfam" id="PF13462">
    <property type="entry name" value="Thioredoxin_4"/>
    <property type="match status" value="1"/>
</dbReference>
<dbReference type="InterPro" id="IPR050824">
    <property type="entry name" value="Thiol_disulfide_DsbA"/>
</dbReference>
<evidence type="ECO:0000313" key="6">
    <source>
        <dbReference type="Proteomes" id="UP001298424"/>
    </source>
</evidence>
<reference evidence="5 6" key="1">
    <citation type="submission" date="2022-02" db="EMBL/GenBank/DDBJ databases">
        <title>Genome sequence data of Kingella unionensis sp. nov. strain CICC 24913 (CCUG 75125).</title>
        <authorList>
            <person name="Xiao M."/>
        </authorList>
    </citation>
    <scope>NUCLEOTIDE SEQUENCE [LARGE SCALE GENOMIC DNA]</scope>
    <source>
        <strain evidence="5 6">CICC 24913</strain>
    </source>
</reference>
<keyword evidence="6" id="KW-1185">Reference proteome</keyword>
<protein>
    <submittedName>
        <fullName evidence="5">Thiol:disulfide interchange protein DsbA/DsbL</fullName>
    </submittedName>
</protein>
<dbReference type="InterPro" id="IPR036249">
    <property type="entry name" value="Thioredoxin-like_sf"/>
</dbReference>
<feature type="signal peptide" evidence="3">
    <location>
        <begin position="1"/>
        <end position="21"/>
    </location>
</feature>
<feature type="chain" id="PRO_5046466585" evidence="3">
    <location>
        <begin position="22"/>
        <end position="228"/>
    </location>
</feature>